<sequence length="131" mass="14632">MGVADICAPVTRASIALPVDDVIGERGGNRRRPHLRRVRSHDPLDAVWFVSLLITLHDPSVDRGIDFLRQRAMVGGSPPADKGKREPMSGKSRQERDVKKVAMMSIKEKRAAKRDKREPSTFVKPRKAARA</sequence>
<feature type="compositionally biased region" description="Basic and acidic residues" evidence="1">
    <location>
        <begin position="81"/>
        <end position="100"/>
    </location>
</feature>
<name>A0ABP5EKF8_9MICO</name>
<accession>A0ABP5EKF8</accession>
<comment type="caution">
    <text evidence="2">The sequence shown here is derived from an EMBL/GenBank/DDBJ whole genome shotgun (WGS) entry which is preliminary data.</text>
</comment>
<proteinExistence type="predicted"/>
<organism evidence="2 3">
    <name type="scientific">Microbacterium pumilum</name>
    <dbReference type="NCBI Taxonomy" id="344165"/>
    <lineage>
        <taxon>Bacteria</taxon>
        <taxon>Bacillati</taxon>
        <taxon>Actinomycetota</taxon>
        <taxon>Actinomycetes</taxon>
        <taxon>Micrococcales</taxon>
        <taxon>Microbacteriaceae</taxon>
        <taxon>Microbacterium</taxon>
    </lineage>
</organism>
<evidence type="ECO:0000313" key="3">
    <source>
        <dbReference type="Proteomes" id="UP001500326"/>
    </source>
</evidence>
<dbReference type="EMBL" id="BAAAOH010000001">
    <property type="protein sequence ID" value="GAA1998592.1"/>
    <property type="molecule type" value="Genomic_DNA"/>
</dbReference>
<feature type="region of interest" description="Disordered" evidence="1">
    <location>
        <begin position="72"/>
        <end position="131"/>
    </location>
</feature>
<keyword evidence="3" id="KW-1185">Reference proteome</keyword>
<dbReference type="Proteomes" id="UP001500326">
    <property type="component" value="Unassembled WGS sequence"/>
</dbReference>
<dbReference type="RefSeq" id="WP_344066614.1">
    <property type="nucleotide sequence ID" value="NZ_BAAAOH010000001.1"/>
</dbReference>
<protein>
    <submittedName>
        <fullName evidence="2">Uncharacterized protein</fullName>
    </submittedName>
</protein>
<reference evidence="3" key="1">
    <citation type="journal article" date="2019" name="Int. J. Syst. Evol. Microbiol.">
        <title>The Global Catalogue of Microorganisms (GCM) 10K type strain sequencing project: providing services to taxonomists for standard genome sequencing and annotation.</title>
        <authorList>
            <consortium name="The Broad Institute Genomics Platform"/>
            <consortium name="The Broad Institute Genome Sequencing Center for Infectious Disease"/>
            <person name="Wu L."/>
            <person name="Ma J."/>
        </authorList>
    </citation>
    <scope>NUCLEOTIDE SEQUENCE [LARGE SCALE GENOMIC DNA]</scope>
    <source>
        <strain evidence="3">JCM 14902</strain>
    </source>
</reference>
<evidence type="ECO:0000313" key="2">
    <source>
        <dbReference type="EMBL" id="GAA1998592.1"/>
    </source>
</evidence>
<evidence type="ECO:0000256" key="1">
    <source>
        <dbReference type="SAM" id="MobiDB-lite"/>
    </source>
</evidence>
<gene>
    <name evidence="2" type="ORF">GCM10009777_39860</name>
</gene>